<feature type="domain" description="TIR" evidence="1">
    <location>
        <begin position="240"/>
        <end position="387"/>
    </location>
</feature>
<reference evidence="3" key="1">
    <citation type="submission" date="2025-08" db="UniProtKB">
        <authorList>
            <consortium name="RefSeq"/>
        </authorList>
    </citation>
    <scope>IDENTIFICATION</scope>
</reference>
<gene>
    <name evidence="3" type="primary">LOC115219292</name>
</gene>
<dbReference type="AlphaFoldDB" id="A0A7E6FCH1"/>
<evidence type="ECO:0000313" key="2">
    <source>
        <dbReference type="Proteomes" id="UP000515154"/>
    </source>
</evidence>
<dbReference type="GO" id="GO:0007165">
    <property type="term" value="P:signal transduction"/>
    <property type="evidence" value="ECO:0007669"/>
    <property type="project" value="InterPro"/>
</dbReference>
<dbReference type="SUPFAM" id="SSF52200">
    <property type="entry name" value="Toll/Interleukin receptor TIR domain"/>
    <property type="match status" value="1"/>
</dbReference>
<dbReference type="PANTHER" id="PTHR47508">
    <property type="entry name" value="SAM DOMAIN-CONTAINING PROTEIN-RELATED"/>
    <property type="match status" value="1"/>
</dbReference>
<accession>A0A7E6FCH1</accession>
<evidence type="ECO:0000313" key="3">
    <source>
        <dbReference type="RefSeq" id="XP_036364647.1"/>
    </source>
</evidence>
<keyword evidence="2" id="KW-1185">Reference proteome</keyword>
<dbReference type="Pfam" id="PF13676">
    <property type="entry name" value="TIR_2"/>
    <property type="match status" value="1"/>
</dbReference>
<dbReference type="InterPro" id="IPR035897">
    <property type="entry name" value="Toll_tir_struct_dom_sf"/>
</dbReference>
<dbReference type="Proteomes" id="UP000515154">
    <property type="component" value="Linkage group LG14"/>
</dbReference>
<dbReference type="KEGG" id="osn:115219292"/>
<sequence>MESNSGLKMSCNRPHGQWIYTCGTHRTGRCILGVKLVQGSPTNLCLGVVSLPEFMLAGHSVNNLRTQLSRQLQKYLPSNFTFRTRKGWPVLIEQEKDVPIEEIISEDACVYIERYFGMPRIGIMTQKGEGLGYLLAEYTLPLLKLRDLLIEQRIVNNVLPFLFLTSNGWPVSFIQEQFLQVMDVLNNSSICIMDDPPTNCALLDSIMDNLPSRKRKHSKSADNNCEEISAKSMNTVTTGNAKQILISYVRAEAAQVAISLKQELTALNISVFLDVDEIKTGADWQDSLNHAVSNCEIFIPLITQRYGLTRWSNREVKLADILGKFMLPINFLSEWPPSCLAIQLATTQYINGTRQSACSALSHEAFPTIYPNQDGISVNTKMISKEIAERLTTLKRNSLTRRPTLHRRETKIYNCALELPICQVGLTEAEETHQKLIVITLHQEQSEFGRTLQNWLEKEGLEVWLSTELDSSRCCQQNGSTPIEDLRKFQEKADEAAAIIFVLSDSYATSRTCMQQAFYCENRKWMLALKYENFEMPSWMCMLIGMLPFRDVWQSDFKEQMMKWIHKILNPQTRVSVDQEGVCEAKIKSIIRELKTSFMLERCIYILGKTELTEFDRNICMAIGKSLATVPNIHLVSSGCYGASQVICQSYLDSLSDIPGPKAHDPVLHILPKTDKENQNHRMKQNPDGTFPPLEFGKTFFYGDNTWQRDTMMSHTFELCILFEGSSDVSYITQQFVWNEHIVIPVNCYRNKEMLLEKIFECPTGVLESDWYYVTEDCSNYSLVGERLAKVVDQLMNPSVECGTPPLRGAMAKHLSMVADIKPFSKSRTSLNQLQSDELSMIRADTMVLTNSSML</sequence>
<proteinExistence type="predicted"/>
<dbReference type="RefSeq" id="XP_036364647.1">
    <property type="nucleotide sequence ID" value="XM_036508754.1"/>
</dbReference>
<evidence type="ECO:0000259" key="1">
    <source>
        <dbReference type="PROSITE" id="PS50104"/>
    </source>
</evidence>
<dbReference type="Gene3D" id="3.40.50.10140">
    <property type="entry name" value="Toll/interleukin-1 receptor homology (TIR) domain"/>
    <property type="match status" value="1"/>
</dbReference>
<organism evidence="2 3">
    <name type="scientific">Octopus sinensis</name>
    <name type="common">East Asian common octopus</name>
    <dbReference type="NCBI Taxonomy" id="2607531"/>
    <lineage>
        <taxon>Eukaryota</taxon>
        <taxon>Metazoa</taxon>
        <taxon>Spiralia</taxon>
        <taxon>Lophotrochozoa</taxon>
        <taxon>Mollusca</taxon>
        <taxon>Cephalopoda</taxon>
        <taxon>Coleoidea</taxon>
        <taxon>Octopodiformes</taxon>
        <taxon>Octopoda</taxon>
        <taxon>Incirrata</taxon>
        <taxon>Octopodidae</taxon>
        <taxon>Octopus</taxon>
    </lineage>
</organism>
<dbReference type="PROSITE" id="PS50104">
    <property type="entry name" value="TIR"/>
    <property type="match status" value="1"/>
</dbReference>
<protein>
    <submittedName>
        <fullName evidence="3">Uncharacterized protein LOC115219292 isoform X1</fullName>
    </submittedName>
</protein>
<dbReference type="InterPro" id="IPR000157">
    <property type="entry name" value="TIR_dom"/>
</dbReference>
<name>A0A7E6FCH1_9MOLL</name>
<dbReference type="PANTHER" id="PTHR47508:SF3">
    <property type="entry name" value="TIR DOMAIN-CONTAINING PROTEIN"/>
    <property type="match status" value="1"/>
</dbReference>